<dbReference type="AlphaFoldDB" id="A0A6J6CMP5"/>
<feature type="region of interest" description="Disordered" evidence="1">
    <location>
        <begin position="380"/>
        <end position="406"/>
    </location>
</feature>
<proteinExistence type="predicted"/>
<evidence type="ECO:0000256" key="2">
    <source>
        <dbReference type="SAM" id="Phobius"/>
    </source>
</evidence>
<reference evidence="3" key="1">
    <citation type="submission" date="2020-05" db="EMBL/GenBank/DDBJ databases">
        <authorList>
            <person name="Chiriac C."/>
            <person name="Salcher M."/>
            <person name="Ghai R."/>
            <person name="Kavagutti S V."/>
        </authorList>
    </citation>
    <scope>NUCLEOTIDE SEQUENCE</scope>
</reference>
<keyword evidence="2" id="KW-0812">Transmembrane</keyword>
<keyword evidence="2" id="KW-0472">Membrane</keyword>
<dbReference type="EMBL" id="CAEZSR010000033">
    <property type="protein sequence ID" value="CAB4552840.1"/>
    <property type="molecule type" value="Genomic_DNA"/>
</dbReference>
<name>A0A6J6CMP5_9ZZZZ</name>
<protein>
    <submittedName>
        <fullName evidence="3">Unannotated protein</fullName>
    </submittedName>
</protein>
<dbReference type="InterPro" id="IPR046674">
    <property type="entry name" value="DUF6544"/>
</dbReference>
<keyword evidence="2" id="KW-1133">Transmembrane helix</keyword>
<evidence type="ECO:0000256" key="1">
    <source>
        <dbReference type="SAM" id="MobiDB-lite"/>
    </source>
</evidence>
<feature type="transmembrane region" description="Helical" evidence="2">
    <location>
        <begin position="69"/>
        <end position="89"/>
    </location>
</feature>
<dbReference type="Pfam" id="PF20181">
    <property type="entry name" value="DUF6544"/>
    <property type="match status" value="1"/>
</dbReference>
<gene>
    <name evidence="3" type="ORF">UFOPK1493_01196</name>
</gene>
<sequence length="406" mass="42994">MRRVIAAVAVTISFVHGLIHLLGVVEGFGWADVEQLTAPIGAAMAVAWLAAAIAVVAAAVMMGARARGWWLVAGLAAIGSQAVVLTSWTDARAGTAANVLLLLAAVWGALADGPTSLRVRFRRLAADARATVTGDGRPSAALVTEDDLADLPGPVAEFVRVSGAVGRPRVVGIDATIHGRIRSDERSPWMRFTGRQVNTFGAAPTRVFWMDATMRGLPADVLHAYVGDAATMEVRAASVIPVVRSGGPEFTRAETVTILNDLCVFAPAALVDADVTWTGIDDRSARATFRCAGHTIKAVLVFDDRHRLVYFVSDDRLRAAAGGAGDVAQRWSTPITEHREVDGRTIGTAGAGRWHPPDGPAFDYLEIAVDELTFLEAAPAPTRSMSNRSGSANTDGSRFATRRLLE</sequence>
<feature type="transmembrane region" description="Helical" evidence="2">
    <location>
        <begin position="41"/>
        <end position="62"/>
    </location>
</feature>
<organism evidence="3">
    <name type="scientific">freshwater metagenome</name>
    <dbReference type="NCBI Taxonomy" id="449393"/>
    <lineage>
        <taxon>unclassified sequences</taxon>
        <taxon>metagenomes</taxon>
        <taxon>ecological metagenomes</taxon>
    </lineage>
</organism>
<evidence type="ECO:0000313" key="3">
    <source>
        <dbReference type="EMBL" id="CAB4552840.1"/>
    </source>
</evidence>
<feature type="compositionally biased region" description="Polar residues" evidence="1">
    <location>
        <begin position="383"/>
        <end position="396"/>
    </location>
</feature>
<feature type="transmembrane region" description="Helical" evidence="2">
    <location>
        <begin position="95"/>
        <end position="113"/>
    </location>
</feature>
<accession>A0A6J6CMP5</accession>